<evidence type="ECO:0000256" key="1">
    <source>
        <dbReference type="SAM" id="MobiDB-lite"/>
    </source>
</evidence>
<dbReference type="EMBL" id="BHXC01000006">
    <property type="protein sequence ID" value="GCB90915.1"/>
    <property type="molecule type" value="Genomic_DNA"/>
</dbReference>
<dbReference type="Proteomes" id="UP000288351">
    <property type="component" value="Unassembled WGS sequence"/>
</dbReference>
<name>A0A401QZW7_STRNR</name>
<gene>
    <name evidence="3" type="ORF">SALB_03623</name>
</gene>
<feature type="region of interest" description="Disordered" evidence="1">
    <location>
        <begin position="22"/>
        <end position="46"/>
    </location>
</feature>
<evidence type="ECO:0000313" key="3">
    <source>
        <dbReference type="EMBL" id="GCB90915.1"/>
    </source>
</evidence>
<dbReference type="AlphaFoldDB" id="A0A401QZW7"/>
<feature type="chain" id="PRO_5019208311" description="ATP-binding protein" evidence="2">
    <location>
        <begin position="26"/>
        <end position="174"/>
    </location>
</feature>
<protein>
    <recommendedName>
        <fullName evidence="5">ATP-binding protein</fullName>
    </recommendedName>
</protein>
<proteinExistence type="predicted"/>
<organism evidence="3 4">
    <name type="scientific">Streptomyces noursei</name>
    <name type="common">Streptomyces albulus</name>
    <dbReference type="NCBI Taxonomy" id="1971"/>
    <lineage>
        <taxon>Bacteria</taxon>
        <taxon>Bacillati</taxon>
        <taxon>Actinomycetota</taxon>
        <taxon>Actinomycetes</taxon>
        <taxon>Kitasatosporales</taxon>
        <taxon>Streptomycetaceae</taxon>
        <taxon>Streptomyces</taxon>
    </lineage>
</organism>
<keyword evidence="2" id="KW-0732">Signal</keyword>
<dbReference type="RefSeq" id="WP_232817069.1">
    <property type="nucleotide sequence ID" value="NZ_BHXC01000006.1"/>
</dbReference>
<sequence>MRRVLTAVGMAAAAMTLGSAAGAHAADGPKTPDLGGLSNVDPGSLGTTVGGAAQQATQVAGGAQDKVVNKVVPAETQALGRAAAKVTPPAAQAAGATSGAAGELLGETAQATTADGGLLGGLPADGRAGKGLTDAAPTAALTDALSGKAVTGALPTKGAPAAGQLPVQGLPGLG</sequence>
<feature type="signal peptide" evidence="2">
    <location>
        <begin position="1"/>
        <end position="25"/>
    </location>
</feature>
<evidence type="ECO:0000256" key="2">
    <source>
        <dbReference type="SAM" id="SignalP"/>
    </source>
</evidence>
<reference evidence="3 4" key="1">
    <citation type="journal article" date="2019" name="Microbiol. Resour. Announc.">
        <title>Draft Genome Sequence of the Most Traditional epsilon-Poly-l-Lysine Producer, Streptomyces albulus NBRC14147.</title>
        <authorList>
            <person name="Yamanaka K."/>
            <person name="Hamano Y."/>
        </authorList>
    </citation>
    <scope>NUCLEOTIDE SEQUENCE [LARGE SCALE GENOMIC DNA]</scope>
    <source>
        <strain evidence="3 4">NBRC 14147</strain>
    </source>
</reference>
<evidence type="ECO:0000313" key="4">
    <source>
        <dbReference type="Proteomes" id="UP000288351"/>
    </source>
</evidence>
<evidence type="ECO:0008006" key="5">
    <source>
        <dbReference type="Google" id="ProtNLM"/>
    </source>
</evidence>
<accession>A0A401QZW7</accession>
<comment type="caution">
    <text evidence="3">The sequence shown here is derived from an EMBL/GenBank/DDBJ whole genome shotgun (WGS) entry which is preliminary data.</text>
</comment>